<organism evidence="5 6">
    <name type="scientific">Roseococcus suduntuyensis</name>
    <dbReference type="NCBI Taxonomy" id="455361"/>
    <lineage>
        <taxon>Bacteria</taxon>
        <taxon>Pseudomonadati</taxon>
        <taxon>Pseudomonadota</taxon>
        <taxon>Alphaproteobacteria</taxon>
        <taxon>Acetobacterales</taxon>
        <taxon>Roseomonadaceae</taxon>
        <taxon>Roseococcus</taxon>
    </lineage>
</organism>
<dbReference type="InterPro" id="IPR050834">
    <property type="entry name" value="Glycosyltransf_2"/>
</dbReference>
<name>A0A840ADK6_9PROT</name>
<dbReference type="InterPro" id="IPR029044">
    <property type="entry name" value="Nucleotide-diphossugar_trans"/>
</dbReference>
<keyword evidence="2" id="KW-0328">Glycosyltransferase</keyword>
<evidence type="ECO:0000313" key="5">
    <source>
        <dbReference type="EMBL" id="MBB3898175.1"/>
    </source>
</evidence>
<evidence type="ECO:0000259" key="4">
    <source>
        <dbReference type="Pfam" id="PF00535"/>
    </source>
</evidence>
<accession>A0A840ADK6</accession>
<dbReference type="InterPro" id="IPR001173">
    <property type="entry name" value="Glyco_trans_2-like"/>
</dbReference>
<dbReference type="PANTHER" id="PTHR43685">
    <property type="entry name" value="GLYCOSYLTRANSFERASE"/>
    <property type="match status" value="1"/>
</dbReference>
<dbReference type="Proteomes" id="UP000553193">
    <property type="component" value="Unassembled WGS sequence"/>
</dbReference>
<dbReference type="Gene3D" id="3.90.550.10">
    <property type="entry name" value="Spore Coat Polysaccharide Biosynthesis Protein SpsA, Chain A"/>
    <property type="match status" value="1"/>
</dbReference>
<dbReference type="SUPFAM" id="SSF53448">
    <property type="entry name" value="Nucleotide-diphospho-sugar transferases"/>
    <property type="match status" value="1"/>
</dbReference>
<dbReference type="PANTHER" id="PTHR43685:SF5">
    <property type="entry name" value="GLYCOSYLTRANSFERASE EPSE-RELATED"/>
    <property type="match status" value="1"/>
</dbReference>
<comment type="similarity">
    <text evidence="1">Belongs to the glycosyltransferase 2 family.</text>
</comment>
<dbReference type="Pfam" id="PF00535">
    <property type="entry name" value="Glycos_transf_2"/>
    <property type="match status" value="1"/>
</dbReference>
<dbReference type="EMBL" id="JACIDJ010000002">
    <property type="protein sequence ID" value="MBB3898175.1"/>
    <property type="molecule type" value="Genomic_DNA"/>
</dbReference>
<comment type="caution">
    <text evidence="5">The sequence shown here is derived from an EMBL/GenBank/DDBJ whole genome shotgun (WGS) entry which is preliminary data.</text>
</comment>
<dbReference type="CDD" id="cd00761">
    <property type="entry name" value="Glyco_tranf_GTA_type"/>
    <property type="match status" value="1"/>
</dbReference>
<proteinExistence type="inferred from homology"/>
<evidence type="ECO:0000256" key="1">
    <source>
        <dbReference type="ARBA" id="ARBA00006739"/>
    </source>
</evidence>
<evidence type="ECO:0000256" key="2">
    <source>
        <dbReference type="ARBA" id="ARBA00022676"/>
    </source>
</evidence>
<protein>
    <recommendedName>
        <fullName evidence="4">Glycosyltransferase 2-like domain-containing protein</fullName>
    </recommendedName>
</protein>
<feature type="domain" description="Glycosyltransferase 2-like" evidence="4">
    <location>
        <begin position="11"/>
        <end position="121"/>
    </location>
</feature>
<reference evidence="5 6" key="1">
    <citation type="submission" date="2020-08" db="EMBL/GenBank/DDBJ databases">
        <title>Genomic Encyclopedia of Type Strains, Phase IV (KMG-IV): sequencing the most valuable type-strain genomes for metagenomic binning, comparative biology and taxonomic classification.</title>
        <authorList>
            <person name="Goeker M."/>
        </authorList>
    </citation>
    <scope>NUCLEOTIDE SEQUENCE [LARGE SCALE GENOMIC DNA]</scope>
    <source>
        <strain evidence="5 6">DSM 19979</strain>
    </source>
</reference>
<dbReference type="RefSeq" id="WP_184383263.1">
    <property type="nucleotide sequence ID" value="NZ_JACIDJ010000002.1"/>
</dbReference>
<gene>
    <name evidence="5" type="ORF">GGQ83_001612</name>
</gene>
<evidence type="ECO:0000313" key="6">
    <source>
        <dbReference type="Proteomes" id="UP000553193"/>
    </source>
</evidence>
<keyword evidence="6" id="KW-1185">Reference proteome</keyword>
<dbReference type="GO" id="GO:0016757">
    <property type="term" value="F:glycosyltransferase activity"/>
    <property type="evidence" value="ECO:0007669"/>
    <property type="project" value="UniProtKB-KW"/>
</dbReference>
<keyword evidence="3" id="KW-0808">Transferase</keyword>
<dbReference type="AlphaFoldDB" id="A0A840ADK6"/>
<sequence length="362" mass="39129">MSEHVLDVNLIYHNAEATLDGAIASVVGQSWPHWRLTLLDDGSTDGGPAIAAFWAARDGRIALKRHRANQGIVGAYRRAFTHGDADFVMPKSADDLIAPDFMAKLMAVLQADRDVAMCHAGALNIDEAGAVLGEVPAHTRLDTPDGGPLQRAMHVMQRYAYSPSFWGIYRREALDLASQPMACGGWDHAFLAEIALYGHIRHVPEPLFLRRGGPAPLWRLARNAGMAWARVRSERDVFADVGPLAPSASCAWAHVETFSLARLSAPERAGLIEAARDILRARWSGPFVREAALVTARLPALLAQAREVARGGATGAATRLRVEAMRLVEALLWVLEPGREAEALAATWRAQTGLAVGPEVAA</sequence>
<evidence type="ECO:0000256" key="3">
    <source>
        <dbReference type="ARBA" id="ARBA00022679"/>
    </source>
</evidence>